<keyword evidence="8" id="KW-1185">Reference proteome</keyword>
<sequence>MKKVAFVFPGQGAQYVGMGEELVEKYEIASKVFDEASDSIGYDMKKLCFSSTEDELKKTENTQPSILTTSFAIYKVLEEKGFKPHAVAGLSLGEYSALVASGAIDFKESVKIVQKRGKFMQEEVPEGIGGMAAILGLSNEKVIEACDNSREHGVVEPANFNCPKQLVIAGEIEAVKKAGELCKEYGAKKVVMLPVSAPFHTSLLKGAGEKLAKELDGININKLSIPLVANYDAKFLESHNDIKEKLIKQVSNPVKWEESINNMINNGINVFVQVGPGNALTKFIKKVSKEVSVLNVENISSLEKTISILENINSFEKTINISEEIA</sequence>
<reference evidence="7 8" key="1">
    <citation type="submission" date="2023-08" db="EMBL/GenBank/DDBJ databases">
        <title>Helicovermis profunda gen. nov., sp. nov., a novel mesophilic, fermentative bacterium within the Bacillota from a deep-sea hydrothermal vent chimney.</title>
        <authorList>
            <person name="Miyazaki U."/>
            <person name="Mizutani D."/>
            <person name="Hashimoto Y."/>
            <person name="Tame A."/>
            <person name="Sawayama S."/>
            <person name="Miyazaki J."/>
            <person name="Takai K."/>
            <person name="Nakagawa S."/>
        </authorList>
    </citation>
    <scope>NUCLEOTIDE SEQUENCE [LARGE SCALE GENOMIC DNA]</scope>
    <source>
        <strain evidence="7 8">S502</strain>
    </source>
</reference>
<evidence type="ECO:0000256" key="2">
    <source>
        <dbReference type="ARBA" id="ARBA00023315"/>
    </source>
</evidence>
<feature type="active site" evidence="5">
    <location>
        <position position="200"/>
    </location>
</feature>
<name>A0AAU9ESH9_9FIRM</name>
<dbReference type="FunFam" id="3.30.70.250:FF:000001">
    <property type="entry name" value="Malonyl CoA-acyl carrier protein transacylase"/>
    <property type="match status" value="1"/>
</dbReference>
<dbReference type="Gene3D" id="3.30.70.250">
    <property type="entry name" value="Malonyl-CoA ACP transacylase, ACP-binding"/>
    <property type="match status" value="1"/>
</dbReference>
<dbReference type="Pfam" id="PF00698">
    <property type="entry name" value="Acyl_transf_1"/>
    <property type="match status" value="1"/>
</dbReference>
<proteinExistence type="inferred from homology"/>
<feature type="active site" evidence="5">
    <location>
        <position position="91"/>
    </location>
</feature>
<evidence type="ECO:0000256" key="3">
    <source>
        <dbReference type="ARBA" id="ARBA00048462"/>
    </source>
</evidence>
<dbReference type="EC" id="2.3.1.39" evidence="4"/>
<dbReference type="RefSeq" id="WP_338535046.1">
    <property type="nucleotide sequence ID" value="NZ_AP028654.1"/>
</dbReference>
<dbReference type="GO" id="GO:0005829">
    <property type="term" value="C:cytosol"/>
    <property type="evidence" value="ECO:0007669"/>
    <property type="project" value="TreeGrafter"/>
</dbReference>
<dbReference type="InterPro" id="IPR014043">
    <property type="entry name" value="Acyl_transferase_dom"/>
</dbReference>
<dbReference type="KEGG" id="hprf:HLPR_17410"/>
<dbReference type="NCBIfam" id="TIGR00128">
    <property type="entry name" value="fabD"/>
    <property type="match status" value="1"/>
</dbReference>
<dbReference type="InterPro" id="IPR004410">
    <property type="entry name" value="Malonyl_CoA-ACP_transAc_FabD"/>
</dbReference>
<dbReference type="GO" id="GO:0004314">
    <property type="term" value="F:[acyl-carrier-protein] S-malonyltransferase activity"/>
    <property type="evidence" value="ECO:0007669"/>
    <property type="project" value="UniProtKB-EC"/>
</dbReference>
<dbReference type="PIRSF" id="PIRSF000446">
    <property type="entry name" value="Mct"/>
    <property type="match status" value="1"/>
</dbReference>
<dbReference type="Gene3D" id="3.40.366.10">
    <property type="entry name" value="Malonyl-Coenzyme A Acyl Carrier Protein, domain 2"/>
    <property type="match status" value="1"/>
</dbReference>
<dbReference type="SUPFAM" id="SSF52151">
    <property type="entry name" value="FabD/lysophospholipase-like"/>
    <property type="match status" value="1"/>
</dbReference>
<dbReference type="AlphaFoldDB" id="A0AAU9ESH9"/>
<dbReference type="Proteomes" id="UP001321786">
    <property type="component" value="Chromosome"/>
</dbReference>
<dbReference type="PANTHER" id="PTHR42681:SF1">
    <property type="entry name" value="MALONYL-COA-ACYL CARRIER PROTEIN TRANSACYLASE, MITOCHONDRIAL"/>
    <property type="match status" value="1"/>
</dbReference>
<feature type="domain" description="Malonyl-CoA:ACP transacylase (MAT)" evidence="6">
    <location>
        <begin position="7"/>
        <end position="306"/>
    </location>
</feature>
<accession>A0AAU9ESH9</accession>
<evidence type="ECO:0000256" key="5">
    <source>
        <dbReference type="PIRSR" id="PIRSR000446-1"/>
    </source>
</evidence>
<evidence type="ECO:0000256" key="1">
    <source>
        <dbReference type="ARBA" id="ARBA00022679"/>
    </source>
</evidence>
<dbReference type="PANTHER" id="PTHR42681">
    <property type="entry name" value="MALONYL-COA-ACYL CARRIER PROTEIN TRANSACYLASE, MITOCHONDRIAL"/>
    <property type="match status" value="1"/>
</dbReference>
<dbReference type="SMART" id="SM00827">
    <property type="entry name" value="PKS_AT"/>
    <property type="match status" value="1"/>
</dbReference>
<dbReference type="InterPro" id="IPR050858">
    <property type="entry name" value="Mal-CoA-ACP_Trans/PKS_FabD"/>
</dbReference>
<dbReference type="InterPro" id="IPR016035">
    <property type="entry name" value="Acyl_Trfase/lysoPLipase"/>
</dbReference>
<comment type="catalytic activity">
    <reaction evidence="3 4">
        <text>holo-[ACP] + malonyl-CoA = malonyl-[ACP] + CoA</text>
        <dbReference type="Rhea" id="RHEA:41792"/>
        <dbReference type="Rhea" id="RHEA-COMP:9623"/>
        <dbReference type="Rhea" id="RHEA-COMP:9685"/>
        <dbReference type="ChEBI" id="CHEBI:57287"/>
        <dbReference type="ChEBI" id="CHEBI:57384"/>
        <dbReference type="ChEBI" id="CHEBI:64479"/>
        <dbReference type="ChEBI" id="CHEBI:78449"/>
        <dbReference type="EC" id="2.3.1.39"/>
    </reaction>
</comment>
<evidence type="ECO:0000259" key="6">
    <source>
        <dbReference type="SMART" id="SM00827"/>
    </source>
</evidence>
<dbReference type="InterPro" id="IPR024925">
    <property type="entry name" value="Malonyl_CoA-ACP_transAc"/>
</dbReference>
<organism evidence="7 8">
    <name type="scientific">Helicovermis profundi</name>
    <dbReference type="NCBI Taxonomy" id="3065157"/>
    <lineage>
        <taxon>Bacteria</taxon>
        <taxon>Bacillati</taxon>
        <taxon>Bacillota</taxon>
        <taxon>Clostridia</taxon>
        <taxon>Helicovermis</taxon>
    </lineage>
</organism>
<evidence type="ECO:0000313" key="7">
    <source>
        <dbReference type="EMBL" id="BEP29410.1"/>
    </source>
</evidence>
<dbReference type="EMBL" id="AP028654">
    <property type="protein sequence ID" value="BEP29410.1"/>
    <property type="molecule type" value="Genomic_DNA"/>
</dbReference>
<dbReference type="SUPFAM" id="SSF55048">
    <property type="entry name" value="Probable ACP-binding domain of malonyl-CoA ACP transacylase"/>
    <property type="match status" value="1"/>
</dbReference>
<evidence type="ECO:0000313" key="8">
    <source>
        <dbReference type="Proteomes" id="UP001321786"/>
    </source>
</evidence>
<keyword evidence="2 4" id="KW-0012">Acyltransferase</keyword>
<dbReference type="InterPro" id="IPR001227">
    <property type="entry name" value="Ac_transferase_dom_sf"/>
</dbReference>
<evidence type="ECO:0000256" key="4">
    <source>
        <dbReference type="PIRNR" id="PIRNR000446"/>
    </source>
</evidence>
<protein>
    <recommendedName>
        <fullName evidence="4">Malonyl CoA-acyl carrier protein transacylase</fullName>
        <ecNumber evidence="4">2.3.1.39</ecNumber>
    </recommendedName>
</protein>
<comment type="similarity">
    <text evidence="4">Belongs to the fabD family.</text>
</comment>
<keyword evidence="1 4" id="KW-0808">Transferase</keyword>
<gene>
    <name evidence="7" type="primary">fabD</name>
    <name evidence="7" type="ORF">HLPR_17410</name>
</gene>
<dbReference type="InterPro" id="IPR016036">
    <property type="entry name" value="Malonyl_transacylase_ACP-bd"/>
</dbReference>
<dbReference type="GO" id="GO:0006633">
    <property type="term" value="P:fatty acid biosynthetic process"/>
    <property type="evidence" value="ECO:0007669"/>
    <property type="project" value="TreeGrafter"/>
</dbReference>